<dbReference type="PROSITE" id="PS51831">
    <property type="entry name" value="HD"/>
    <property type="match status" value="1"/>
</dbReference>
<dbReference type="Pfam" id="PF01966">
    <property type="entry name" value="HD"/>
    <property type="match status" value="1"/>
</dbReference>
<keyword evidence="1" id="KW-0378">Hydrolase</keyword>
<dbReference type="PANTHER" id="PTHR35795:SF1">
    <property type="entry name" value="BIS(5'-NUCLEOSYL)-TETRAPHOSPHATASE, SYMMETRICAL"/>
    <property type="match status" value="1"/>
</dbReference>
<dbReference type="SUPFAM" id="SSF109604">
    <property type="entry name" value="HD-domain/PDEase-like"/>
    <property type="match status" value="1"/>
</dbReference>
<dbReference type="EMBL" id="CP146612">
    <property type="protein sequence ID" value="WWX25351.1"/>
    <property type="molecule type" value="Genomic_DNA"/>
</dbReference>
<dbReference type="InterPro" id="IPR006261">
    <property type="entry name" value="dGTPase"/>
</dbReference>
<evidence type="ECO:0000313" key="4">
    <source>
        <dbReference type="Proteomes" id="UP001375370"/>
    </source>
</evidence>
<gene>
    <name evidence="3" type="ORF">V8247_08925</name>
</gene>
<proteinExistence type="predicted"/>
<reference evidence="3 4" key="1">
    <citation type="submission" date="2024-03" db="EMBL/GenBank/DDBJ databases">
        <title>A Dehalogenimonas Isolated from Estuarine Sediments Dihaloeliminates Chlorinated Alkanes.</title>
        <authorList>
            <person name="Yang Y."/>
            <person name="Wang H."/>
        </authorList>
    </citation>
    <scope>NUCLEOTIDE SEQUENCE [LARGE SCALE GENOMIC DNA]</scope>
    <source>
        <strain evidence="3 4">W</strain>
    </source>
</reference>
<dbReference type="PANTHER" id="PTHR35795">
    <property type="entry name" value="SLR1885 PROTEIN"/>
    <property type="match status" value="1"/>
</dbReference>
<dbReference type="Proteomes" id="UP001375370">
    <property type="component" value="Chromosome"/>
</dbReference>
<evidence type="ECO:0000259" key="2">
    <source>
        <dbReference type="PROSITE" id="PS51831"/>
    </source>
</evidence>
<dbReference type="RefSeq" id="WP_338737491.1">
    <property type="nucleotide sequence ID" value="NZ_CP146612.1"/>
</dbReference>
<dbReference type="NCBIfam" id="NF002327">
    <property type="entry name" value="PRK01286.1-2"/>
    <property type="match status" value="1"/>
</dbReference>
<dbReference type="Pfam" id="PF13286">
    <property type="entry name" value="HD_assoc"/>
    <property type="match status" value="1"/>
</dbReference>
<feature type="domain" description="HD" evidence="2">
    <location>
        <begin position="79"/>
        <end position="199"/>
    </location>
</feature>
<dbReference type="InterPro" id="IPR026875">
    <property type="entry name" value="PHydrolase_assoc_dom"/>
</dbReference>
<protein>
    <submittedName>
        <fullName evidence="3">Deoxyguanosinetriphosphate triphosphohydrolase</fullName>
    </submittedName>
</protein>
<dbReference type="NCBIfam" id="TIGR01353">
    <property type="entry name" value="dGTP_triPase"/>
    <property type="match status" value="1"/>
</dbReference>
<dbReference type="InterPro" id="IPR051094">
    <property type="entry name" value="Diverse_Catalytic_Enzymes"/>
</dbReference>
<dbReference type="InterPro" id="IPR003607">
    <property type="entry name" value="HD/PDEase_dom"/>
</dbReference>
<name>A0ABZ2J884_9CHLR</name>
<sequence length="344" mass="38759">MKTPENIRHFLEQREKQWLSPFATLSAESRGRRSEEPQSDIRTEFQRDRDRIIHSKAFRRLKHKTQVFIAPSGDHFVTRLTHTLEVSQLARTIARALRLNEDLAEAISLGHDLGHTPFGHVGEEVLADLYPGGFRHNEQSLRVIDFLEKNGQGLNLTWEVRDGILNHSKAREDILSNAAGRPATPEGEICRLADALAYVNHDIADAIRGNLIKEEDLPTSATTVLGTRHSARINTMVSDVIAFSWGVSGEAPEAPAVIGMSDNVLEATNTLREFMFERVYSRQDEEADGARNILRAMYSFLLNFPHRMPDEYIYEDDPERGVVDYIAGMTDLFASSMAMAFGLI</sequence>
<evidence type="ECO:0000256" key="1">
    <source>
        <dbReference type="ARBA" id="ARBA00022801"/>
    </source>
</evidence>
<dbReference type="InterPro" id="IPR006674">
    <property type="entry name" value="HD_domain"/>
</dbReference>
<dbReference type="CDD" id="cd00077">
    <property type="entry name" value="HDc"/>
    <property type="match status" value="1"/>
</dbReference>
<evidence type="ECO:0000313" key="3">
    <source>
        <dbReference type="EMBL" id="WWX25351.1"/>
    </source>
</evidence>
<dbReference type="Gene3D" id="1.10.3210.10">
    <property type="entry name" value="Hypothetical protein af1432"/>
    <property type="match status" value="1"/>
</dbReference>
<keyword evidence="4" id="KW-1185">Reference proteome</keyword>
<organism evidence="3 4">
    <name type="scientific">Candidatus Dehalogenimonas loeffleri</name>
    <dbReference type="NCBI Taxonomy" id="3127115"/>
    <lineage>
        <taxon>Bacteria</taxon>
        <taxon>Bacillati</taxon>
        <taxon>Chloroflexota</taxon>
        <taxon>Dehalococcoidia</taxon>
        <taxon>Dehalococcoidales</taxon>
        <taxon>Dehalococcoidaceae</taxon>
        <taxon>Dehalogenimonas</taxon>
    </lineage>
</organism>
<accession>A0ABZ2J884</accession>
<dbReference type="SMART" id="SM00471">
    <property type="entry name" value="HDc"/>
    <property type="match status" value="1"/>
</dbReference>